<comment type="caution">
    <text evidence="3">Lacks conserved residue(s) required for the propagation of feature annotation.</text>
</comment>
<proteinExistence type="inferred from homology"/>
<gene>
    <name evidence="6" type="primary">ssb</name>
    <name evidence="6" type="ORF">P6223_005219</name>
</gene>
<comment type="subunit">
    <text evidence="3">Homotetramer.</text>
</comment>
<dbReference type="EMBL" id="ABLFQU030000090">
    <property type="protein sequence ID" value="EMM0028530.1"/>
    <property type="molecule type" value="Genomic_DNA"/>
</dbReference>
<dbReference type="PANTHER" id="PTHR10302">
    <property type="entry name" value="SINGLE-STRANDED DNA-BINDING PROTEIN"/>
    <property type="match status" value="1"/>
</dbReference>
<dbReference type="GO" id="GO:0009295">
    <property type="term" value="C:nucleoid"/>
    <property type="evidence" value="ECO:0007669"/>
    <property type="project" value="TreeGrafter"/>
</dbReference>
<evidence type="ECO:0000256" key="1">
    <source>
        <dbReference type="ARBA" id="ARBA00022705"/>
    </source>
</evidence>
<evidence type="ECO:0000256" key="2">
    <source>
        <dbReference type="ARBA" id="ARBA00023125"/>
    </source>
</evidence>
<dbReference type="HAMAP" id="MF_00984">
    <property type="entry name" value="SSB"/>
    <property type="match status" value="1"/>
</dbReference>
<dbReference type="GO" id="GO:0006260">
    <property type="term" value="P:DNA replication"/>
    <property type="evidence" value="ECO:0007669"/>
    <property type="project" value="UniProtKB-KW"/>
</dbReference>
<accession>A0AAI9MFM8</accession>
<dbReference type="Gene3D" id="2.40.50.140">
    <property type="entry name" value="Nucleic acid-binding proteins"/>
    <property type="match status" value="1"/>
</dbReference>
<evidence type="ECO:0000256" key="5">
    <source>
        <dbReference type="SAM" id="MobiDB-lite"/>
    </source>
</evidence>
<dbReference type="RefSeq" id="WP_021528505.1">
    <property type="nucleotide sequence ID" value="NZ_CAXJOZ010000010.1"/>
</dbReference>
<evidence type="ECO:0000256" key="4">
    <source>
        <dbReference type="RuleBase" id="RU000524"/>
    </source>
</evidence>
<keyword evidence="2 3" id="KW-0238">DNA-binding</keyword>
<feature type="compositionally biased region" description="Polar residues" evidence="5">
    <location>
        <begin position="135"/>
        <end position="147"/>
    </location>
</feature>
<dbReference type="InterPro" id="IPR012340">
    <property type="entry name" value="NA-bd_OB-fold"/>
</dbReference>
<reference evidence="6" key="1">
    <citation type="submission" date="2024-02" db="EMBL/GenBank/DDBJ databases">
        <authorList>
            <consortium name="Clinical and Environmental Microbiology Branch: Whole genome sequencing antimicrobial resistance pathogens in the healthcare setting"/>
        </authorList>
    </citation>
    <scope>NUCLEOTIDE SEQUENCE</scope>
    <source>
        <strain evidence="6">2023CK-00345</strain>
    </source>
</reference>
<organism evidence="6">
    <name type="scientific">Escherichia coli</name>
    <dbReference type="NCBI Taxonomy" id="562"/>
    <lineage>
        <taxon>Bacteria</taxon>
        <taxon>Pseudomonadati</taxon>
        <taxon>Pseudomonadota</taxon>
        <taxon>Gammaproteobacteria</taxon>
        <taxon>Enterobacterales</taxon>
        <taxon>Enterobacteriaceae</taxon>
        <taxon>Escherichia</taxon>
    </lineage>
</organism>
<dbReference type="NCBIfam" id="TIGR00621">
    <property type="entry name" value="ssb"/>
    <property type="match status" value="1"/>
</dbReference>
<dbReference type="CDD" id="cd04496">
    <property type="entry name" value="SSB_OBF"/>
    <property type="match status" value="1"/>
</dbReference>
<dbReference type="InterPro" id="IPR011344">
    <property type="entry name" value="ssDNA-bd"/>
</dbReference>
<dbReference type="InterPro" id="IPR000424">
    <property type="entry name" value="Primosome_PriB/ssb"/>
</dbReference>
<evidence type="ECO:0000256" key="3">
    <source>
        <dbReference type="HAMAP-Rule" id="MF_00984"/>
    </source>
</evidence>
<keyword evidence="1" id="KW-0235">DNA replication</keyword>
<protein>
    <recommendedName>
        <fullName evidence="3 4">Single-stranded DNA-binding protein</fullName>
        <shortName evidence="3">SSB</shortName>
    </recommendedName>
</protein>
<dbReference type="PROSITE" id="PS50935">
    <property type="entry name" value="SSB"/>
    <property type="match status" value="1"/>
</dbReference>
<dbReference type="SUPFAM" id="SSF50249">
    <property type="entry name" value="Nucleic acid-binding proteins"/>
    <property type="match status" value="1"/>
</dbReference>
<feature type="region of interest" description="Disordered" evidence="5">
    <location>
        <begin position="109"/>
        <end position="147"/>
    </location>
</feature>
<name>A0AAI9MFM8_ECOLX</name>
<dbReference type="Pfam" id="PF00436">
    <property type="entry name" value="SSB"/>
    <property type="match status" value="1"/>
</dbReference>
<comment type="caution">
    <text evidence="6">The sequence shown here is derived from an EMBL/GenBank/DDBJ whole genome shotgun (WGS) entry which is preliminary data.</text>
</comment>
<feature type="DNA-binding region" evidence="3">
    <location>
        <begin position="55"/>
        <end position="61"/>
    </location>
</feature>
<sequence>MARKGVNEVTLVGFVGNAPVISQASSGDKIAVISVATTETWTDRKTGAEKEKTEWHRVVIFGKTAEITEQYVKKGTLLYIRGKLQTRKWLDRDNIERYSTEIIVNPAGGEMQMLGSRQDKVSGGKAGNDIPENGAGSTDKQQSNETD</sequence>
<dbReference type="AlphaFoldDB" id="A0AAI9MFM8"/>
<evidence type="ECO:0000313" key="6">
    <source>
        <dbReference type="EMBL" id="EMM0028530.1"/>
    </source>
</evidence>
<dbReference type="GO" id="GO:0003697">
    <property type="term" value="F:single-stranded DNA binding"/>
    <property type="evidence" value="ECO:0007669"/>
    <property type="project" value="UniProtKB-UniRule"/>
</dbReference>
<dbReference type="PANTHER" id="PTHR10302:SF27">
    <property type="entry name" value="SINGLE-STRANDED DNA-BINDING PROTEIN"/>
    <property type="match status" value="1"/>
</dbReference>